<keyword evidence="2" id="KW-1185">Reference proteome</keyword>
<evidence type="ECO:0000313" key="1">
    <source>
        <dbReference type="EMBL" id="CUX14071.1"/>
    </source>
</evidence>
<evidence type="ECO:0008006" key="3">
    <source>
        <dbReference type="Google" id="ProtNLM"/>
    </source>
</evidence>
<reference evidence="1 2" key="1">
    <citation type="submission" date="2016-01" db="EMBL/GenBank/DDBJ databases">
        <authorList>
            <person name="Regsiter A."/>
            <person name="william w."/>
        </authorList>
    </citation>
    <scope>NUCLEOTIDE SEQUENCE [LARGE SCALE GENOMIC DNA]</scope>
    <source>
        <strain evidence="1 2">CFBP 6927</strain>
    </source>
</reference>
<gene>
    <name evidence="1" type="ORF">AGR13a_Cc170289</name>
</gene>
<accession>A0ABM9VBX2</accession>
<proteinExistence type="predicted"/>
<name>A0ABM9VBX2_9HYPH</name>
<sequence>MALDRLVGSRLSQCLIHEAATKMTGLRHQCRKQPSFPWHPPTTELQYVRQVSWLAGQSHLTRLPGISASDIVGDWLTAYSCGTAPGLHRIPS</sequence>
<dbReference type="Proteomes" id="UP000191812">
    <property type="component" value="Unassembled WGS sequence"/>
</dbReference>
<organism evidence="1 2">
    <name type="scientific">Agrobacterium genomosp. 13 str. CFBP 6927</name>
    <dbReference type="NCBI Taxonomy" id="1183428"/>
    <lineage>
        <taxon>Bacteria</taxon>
        <taxon>Pseudomonadati</taxon>
        <taxon>Pseudomonadota</taxon>
        <taxon>Alphaproteobacteria</taxon>
        <taxon>Hyphomicrobiales</taxon>
        <taxon>Rhizobiaceae</taxon>
        <taxon>Rhizobium/Agrobacterium group</taxon>
        <taxon>Agrobacterium</taxon>
        <taxon>Agrobacterium tumefaciens complex</taxon>
    </lineage>
</organism>
<protein>
    <recommendedName>
        <fullName evidence="3">Transposase</fullName>
    </recommendedName>
</protein>
<evidence type="ECO:0000313" key="2">
    <source>
        <dbReference type="Proteomes" id="UP000191812"/>
    </source>
</evidence>
<dbReference type="EMBL" id="FBWH01000009">
    <property type="protein sequence ID" value="CUX14071.1"/>
    <property type="molecule type" value="Genomic_DNA"/>
</dbReference>
<comment type="caution">
    <text evidence="1">The sequence shown here is derived from an EMBL/GenBank/DDBJ whole genome shotgun (WGS) entry which is preliminary data.</text>
</comment>